<dbReference type="STRING" id="27349.A0A0L6UU47"/>
<dbReference type="VEuPathDB" id="FungiDB:VP01_3702g2"/>
<proteinExistence type="predicted"/>
<protein>
    <recommendedName>
        <fullName evidence="5">SURP motif domain-containing protein</fullName>
    </recommendedName>
</protein>
<feature type="compositionally biased region" description="Polar residues" evidence="2">
    <location>
        <begin position="65"/>
        <end position="80"/>
    </location>
</feature>
<evidence type="ECO:0000313" key="3">
    <source>
        <dbReference type="EMBL" id="KNZ52071.1"/>
    </source>
</evidence>
<keyword evidence="4" id="KW-1185">Reference proteome</keyword>
<feature type="compositionally biased region" description="Acidic residues" evidence="2">
    <location>
        <begin position="240"/>
        <end position="250"/>
    </location>
</feature>
<comment type="caution">
    <text evidence="3">The sequence shown here is derived from an EMBL/GenBank/DDBJ whole genome shotgun (WGS) entry which is preliminary data.</text>
</comment>
<feature type="compositionally biased region" description="Pro residues" evidence="2">
    <location>
        <begin position="361"/>
        <end position="376"/>
    </location>
</feature>
<keyword evidence="1" id="KW-0175">Coiled coil</keyword>
<evidence type="ECO:0000313" key="4">
    <source>
        <dbReference type="Proteomes" id="UP000037035"/>
    </source>
</evidence>
<feature type="compositionally biased region" description="Basic residues" evidence="2">
    <location>
        <begin position="34"/>
        <end position="43"/>
    </location>
</feature>
<evidence type="ECO:0008006" key="5">
    <source>
        <dbReference type="Google" id="ProtNLM"/>
    </source>
</evidence>
<feature type="region of interest" description="Disordered" evidence="2">
    <location>
        <begin position="20"/>
        <end position="83"/>
    </location>
</feature>
<dbReference type="EMBL" id="LAVV01008727">
    <property type="protein sequence ID" value="KNZ52071.1"/>
    <property type="molecule type" value="Genomic_DNA"/>
</dbReference>
<evidence type="ECO:0000256" key="2">
    <source>
        <dbReference type="SAM" id="MobiDB-lite"/>
    </source>
</evidence>
<gene>
    <name evidence="3" type="ORF">VP01_3702g2</name>
</gene>
<feature type="region of interest" description="Disordered" evidence="2">
    <location>
        <begin position="202"/>
        <end position="310"/>
    </location>
</feature>
<organism evidence="3 4">
    <name type="scientific">Puccinia sorghi</name>
    <dbReference type="NCBI Taxonomy" id="27349"/>
    <lineage>
        <taxon>Eukaryota</taxon>
        <taxon>Fungi</taxon>
        <taxon>Dikarya</taxon>
        <taxon>Basidiomycota</taxon>
        <taxon>Pucciniomycotina</taxon>
        <taxon>Pucciniomycetes</taxon>
        <taxon>Pucciniales</taxon>
        <taxon>Pucciniaceae</taxon>
        <taxon>Puccinia</taxon>
    </lineage>
</organism>
<dbReference type="OrthoDB" id="2552978at2759"/>
<accession>A0A0L6UU47</accession>
<feature type="coiled-coil region" evidence="1">
    <location>
        <begin position="100"/>
        <end position="144"/>
    </location>
</feature>
<name>A0A0L6UU47_9BASI</name>
<dbReference type="Proteomes" id="UP000037035">
    <property type="component" value="Unassembled WGS sequence"/>
</dbReference>
<dbReference type="AlphaFoldDB" id="A0A0L6UU47"/>
<feature type="region of interest" description="Disordered" evidence="2">
    <location>
        <begin position="328"/>
        <end position="376"/>
    </location>
</feature>
<evidence type="ECO:0000256" key="1">
    <source>
        <dbReference type="SAM" id="Coils"/>
    </source>
</evidence>
<sequence>MRETNLKIHTRQSHFSLHIRQDSSSQLNIDHQQKRSKKNHHAHIPREYDARLLLSPPPSSTTLSNLDPQITSPPGQSPTGYSDLPSDHEEMFYFEPQERLEIAQNLRRKLRRRRDDERTTRIKLREEEDRLHEEQLRLSKVSQINIPPAEQIALMKRTLDALKASPSPSLLEIRILTNHGHDPRFSSFLRREGKWSAYWESMKKAPDPRPNSASIPSGTLPPRSAIPPNHPAPVAGGLVDYDDSSEENESNDGTATATDFVPEEHPTPTPLKGSTDTSAEADEGLPDATMMARGGESSPTNEDKAAGPCRSMLKTEILEFDPEMICSATESTQQPVDSVERFNRQQRAKQWADKRKKTNPSVPPDPPPPPPRAPSS</sequence>
<reference evidence="3 4" key="1">
    <citation type="submission" date="2015-08" db="EMBL/GenBank/DDBJ databases">
        <title>Next Generation Sequencing and Analysis of the Genome of Puccinia sorghi L Schw, the Causal Agent of Maize Common Rust.</title>
        <authorList>
            <person name="Rochi L."/>
            <person name="Burguener G."/>
            <person name="Darino M."/>
            <person name="Turjanski A."/>
            <person name="Kreff E."/>
            <person name="Dieguez M.J."/>
            <person name="Sacco F."/>
        </authorList>
    </citation>
    <scope>NUCLEOTIDE SEQUENCE [LARGE SCALE GENOMIC DNA]</scope>
    <source>
        <strain evidence="3 4">RO10H11247</strain>
    </source>
</reference>